<feature type="binding site" evidence="8">
    <location>
        <position position="248"/>
    </location>
    <ligand>
        <name>substrate</name>
    </ligand>
</feature>
<feature type="active site" evidence="7">
    <location>
        <position position="125"/>
    </location>
</feature>
<evidence type="ECO:0000259" key="10">
    <source>
        <dbReference type="Pfam" id="PF00768"/>
    </source>
</evidence>
<dbReference type="Gene3D" id="3.40.710.10">
    <property type="entry name" value="DD-peptidase/beta-lactamase superfamily"/>
    <property type="match status" value="1"/>
</dbReference>
<keyword evidence="5" id="KW-0573">Peptidoglycan synthesis</keyword>
<dbReference type="Pfam" id="PF00768">
    <property type="entry name" value="Peptidase_S11"/>
    <property type="match status" value="1"/>
</dbReference>
<proteinExistence type="inferred from homology"/>
<feature type="domain" description="Peptidase S11 D-alanyl-D-alanine carboxypeptidase A N-terminal" evidence="10">
    <location>
        <begin position="31"/>
        <end position="278"/>
    </location>
</feature>
<evidence type="ECO:0000256" key="6">
    <source>
        <dbReference type="ARBA" id="ARBA00023316"/>
    </source>
</evidence>
<dbReference type="InterPro" id="IPR012338">
    <property type="entry name" value="Beta-lactam/transpept-like"/>
</dbReference>
<dbReference type="GO" id="GO:0009002">
    <property type="term" value="F:serine-type D-Ala-D-Ala carboxypeptidase activity"/>
    <property type="evidence" value="ECO:0007669"/>
    <property type="project" value="InterPro"/>
</dbReference>
<feature type="active site" description="Acyl-ester intermediate" evidence="7">
    <location>
        <position position="61"/>
    </location>
</feature>
<accession>A0A9D9E6I0</accession>
<evidence type="ECO:0000313" key="11">
    <source>
        <dbReference type="EMBL" id="MBO8441220.1"/>
    </source>
</evidence>
<dbReference type="AlphaFoldDB" id="A0A9D9E6I0"/>
<organism evidence="11 12">
    <name type="scientific">Candidatus Gallilactobacillus intestinavium</name>
    <dbReference type="NCBI Taxonomy" id="2840838"/>
    <lineage>
        <taxon>Bacteria</taxon>
        <taxon>Bacillati</taxon>
        <taxon>Bacillota</taxon>
        <taxon>Bacilli</taxon>
        <taxon>Lactobacillales</taxon>
        <taxon>Lactobacillaceae</taxon>
        <taxon>Lactobacillaceae incertae sedis</taxon>
        <taxon>Candidatus Gallilactobacillus</taxon>
    </lineage>
</organism>
<name>A0A9D9E6I0_9LACO</name>
<feature type="active site" description="Acyl-ester intermediate" evidence="7">
    <location>
        <position position="64"/>
    </location>
</feature>
<evidence type="ECO:0000256" key="9">
    <source>
        <dbReference type="RuleBase" id="RU004016"/>
    </source>
</evidence>
<keyword evidence="3 11" id="KW-0378">Hydrolase</keyword>
<dbReference type="Proteomes" id="UP000823614">
    <property type="component" value="Unassembled WGS sequence"/>
</dbReference>
<evidence type="ECO:0000256" key="1">
    <source>
        <dbReference type="ARBA" id="ARBA00007164"/>
    </source>
</evidence>
<dbReference type="PANTHER" id="PTHR21581">
    <property type="entry name" value="D-ALANYL-D-ALANINE CARBOXYPEPTIDASE"/>
    <property type="match status" value="1"/>
</dbReference>
<keyword evidence="6" id="KW-0961">Cell wall biogenesis/degradation</keyword>
<dbReference type="InterPro" id="IPR018044">
    <property type="entry name" value="Peptidase_S11"/>
</dbReference>
<evidence type="ECO:0000256" key="3">
    <source>
        <dbReference type="ARBA" id="ARBA00022801"/>
    </source>
</evidence>
<evidence type="ECO:0000256" key="2">
    <source>
        <dbReference type="ARBA" id="ARBA00022729"/>
    </source>
</evidence>
<protein>
    <submittedName>
        <fullName evidence="11">Serine hydrolase</fullName>
    </submittedName>
</protein>
<evidence type="ECO:0000256" key="8">
    <source>
        <dbReference type="PIRSR" id="PIRSR618044-2"/>
    </source>
</evidence>
<dbReference type="GO" id="GO:0008360">
    <property type="term" value="P:regulation of cell shape"/>
    <property type="evidence" value="ECO:0007669"/>
    <property type="project" value="UniProtKB-KW"/>
</dbReference>
<dbReference type="GO" id="GO:0009252">
    <property type="term" value="P:peptidoglycan biosynthetic process"/>
    <property type="evidence" value="ECO:0007669"/>
    <property type="project" value="UniProtKB-KW"/>
</dbReference>
<reference evidence="11" key="2">
    <citation type="journal article" date="2021" name="PeerJ">
        <title>Extensive microbial diversity within the chicken gut microbiome revealed by metagenomics and culture.</title>
        <authorList>
            <person name="Gilroy R."/>
            <person name="Ravi A."/>
            <person name="Getino M."/>
            <person name="Pursley I."/>
            <person name="Horton D.L."/>
            <person name="Alikhan N.F."/>
            <person name="Baker D."/>
            <person name="Gharbi K."/>
            <person name="Hall N."/>
            <person name="Watson M."/>
            <person name="Adriaenssens E.M."/>
            <person name="Foster-Nyarko E."/>
            <person name="Jarju S."/>
            <person name="Secka A."/>
            <person name="Antonio M."/>
            <person name="Oren A."/>
            <person name="Chaudhuri R.R."/>
            <person name="La Ragione R."/>
            <person name="Hildebrand F."/>
            <person name="Pallen M.J."/>
        </authorList>
    </citation>
    <scope>NUCLEOTIDE SEQUENCE</scope>
    <source>
        <strain evidence="11">C6-149</strain>
    </source>
</reference>
<dbReference type="InterPro" id="IPR001967">
    <property type="entry name" value="Peptidase_S11_N"/>
</dbReference>
<comment type="similarity">
    <text evidence="1 9">Belongs to the peptidase S11 family.</text>
</comment>
<dbReference type="EMBL" id="JADIMP010000038">
    <property type="protein sequence ID" value="MBO8441220.1"/>
    <property type="molecule type" value="Genomic_DNA"/>
</dbReference>
<dbReference type="PRINTS" id="PR00725">
    <property type="entry name" value="DADACBPTASE1"/>
</dbReference>
<dbReference type="PANTHER" id="PTHR21581:SF11">
    <property type="entry name" value="D-ALANYL-D-ALANINE CARBOXYPEPTIDASE DACA"/>
    <property type="match status" value="1"/>
</dbReference>
<keyword evidence="4" id="KW-0133">Cell shape</keyword>
<reference evidence="11" key="1">
    <citation type="submission" date="2020-10" db="EMBL/GenBank/DDBJ databases">
        <authorList>
            <person name="Gilroy R."/>
        </authorList>
    </citation>
    <scope>NUCLEOTIDE SEQUENCE</scope>
    <source>
        <strain evidence="11">C6-149</strain>
    </source>
</reference>
<evidence type="ECO:0000256" key="4">
    <source>
        <dbReference type="ARBA" id="ARBA00022960"/>
    </source>
</evidence>
<evidence type="ECO:0000256" key="7">
    <source>
        <dbReference type="PIRSR" id="PIRSR618044-1"/>
    </source>
</evidence>
<evidence type="ECO:0000256" key="5">
    <source>
        <dbReference type="ARBA" id="ARBA00022984"/>
    </source>
</evidence>
<comment type="caution">
    <text evidence="11">The sequence shown here is derived from an EMBL/GenBank/DDBJ whole genome shotgun (WGS) entry which is preliminary data.</text>
</comment>
<keyword evidence="2" id="KW-0732">Signal</keyword>
<sequence length="309" mass="34869">MRRLQIILIISITLLFMNMTSFNIYASNKFTTDAKSGIAIDEKSGQIIWEKNDKQVLSVGSISKLLSVYVVEDKMIEHHLKLSDKIVINKQEAQLSRNSLTTDIPLKDKHAYSIKDLLIRALIKSSNASMLALANSISGNQNNFVKLMKIKAKRLGIKDVKLVNSNGLPNTKFFKNNYNVHKKNMISNKLSAEDIGIISRNLILHYPSILSITSKSDFNLDGSDIKSTNEMLPGGNFYDKKFKVKGLKTGTTVRAGSCFVAITSIKRHNVITVLLGTNNNDDRFEQTDRLFNYINSHYVVHHGIWKHNK</sequence>
<gene>
    <name evidence="11" type="ORF">IAA89_02095</name>
</gene>
<dbReference type="SUPFAM" id="SSF56601">
    <property type="entry name" value="beta-lactamase/transpeptidase-like"/>
    <property type="match status" value="1"/>
</dbReference>
<dbReference type="GO" id="GO:0071555">
    <property type="term" value="P:cell wall organization"/>
    <property type="evidence" value="ECO:0007669"/>
    <property type="project" value="UniProtKB-KW"/>
</dbReference>
<dbReference type="GO" id="GO:0006508">
    <property type="term" value="P:proteolysis"/>
    <property type="evidence" value="ECO:0007669"/>
    <property type="project" value="InterPro"/>
</dbReference>
<evidence type="ECO:0000313" key="12">
    <source>
        <dbReference type="Proteomes" id="UP000823614"/>
    </source>
</evidence>